<dbReference type="Pfam" id="PF00106">
    <property type="entry name" value="adh_short"/>
    <property type="match status" value="1"/>
</dbReference>
<dbReference type="EMBL" id="NRGP01000013">
    <property type="protein sequence ID" value="PCC46786.1"/>
    <property type="molecule type" value="Genomic_DNA"/>
</dbReference>
<evidence type="ECO:0000313" key="2">
    <source>
        <dbReference type="EMBL" id="PCC46786.1"/>
    </source>
</evidence>
<dbReference type="PANTHER" id="PTHR42879">
    <property type="entry name" value="3-OXOACYL-(ACYL-CARRIER-PROTEIN) REDUCTASE"/>
    <property type="match status" value="1"/>
</dbReference>
<evidence type="ECO:0000256" key="1">
    <source>
        <dbReference type="ARBA" id="ARBA00006484"/>
    </source>
</evidence>
<dbReference type="InterPro" id="IPR036291">
    <property type="entry name" value="NAD(P)-bd_dom_sf"/>
</dbReference>
<dbReference type="AlphaFoldDB" id="A0A2A3Z5E6"/>
<dbReference type="InterPro" id="IPR002347">
    <property type="entry name" value="SDR_fam"/>
</dbReference>
<dbReference type="SUPFAM" id="SSF51735">
    <property type="entry name" value="NAD(P)-binding Rossmann-fold domains"/>
    <property type="match status" value="1"/>
</dbReference>
<dbReference type="Gene3D" id="3.40.50.720">
    <property type="entry name" value="NAD(P)-binding Rossmann-like Domain"/>
    <property type="match status" value="1"/>
</dbReference>
<dbReference type="Proteomes" id="UP000217564">
    <property type="component" value="Unassembled WGS sequence"/>
</dbReference>
<dbReference type="RefSeq" id="WP_122992590.1">
    <property type="nucleotide sequence ID" value="NZ_NRGP01000013.1"/>
</dbReference>
<protein>
    <recommendedName>
        <fullName evidence="4">SDR family NAD(P)-dependent oxidoreductase</fullName>
    </recommendedName>
</protein>
<dbReference type="PANTHER" id="PTHR42879:SF2">
    <property type="entry name" value="3-OXOACYL-[ACYL-CARRIER-PROTEIN] REDUCTASE FABG"/>
    <property type="match status" value="1"/>
</dbReference>
<accession>A0A2A3Z5E6</accession>
<evidence type="ECO:0000313" key="3">
    <source>
        <dbReference type="Proteomes" id="UP000217564"/>
    </source>
</evidence>
<dbReference type="InterPro" id="IPR050259">
    <property type="entry name" value="SDR"/>
</dbReference>
<proteinExistence type="inferred from homology"/>
<feature type="non-terminal residue" evidence="2">
    <location>
        <position position="1"/>
    </location>
</feature>
<comment type="similarity">
    <text evidence="1">Belongs to the short-chain dehydrogenases/reductases (SDR) family.</text>
</comment>
<evidence type="ECO:0008006" key="4">
    <source>
        <dbReference type="Google" id="ProtNLM"/>
    </source>
</evidence>
<reference evidence="2 3" key="1">
    <citation type="journal article" date="2017" name="Elife">
        <title>Extensive horizontal gene transfer in cheese-associated bacteria.</title>
        <authorList>
            <person name="Bonham K.S."/>
            <person name="Wolfe B.E."/>
            <person name="Dutton R.J."/>
        </authorList>
    </citation>
    <scope>NUCLEOTIDE SEQUENCE [LARGE SCALE GENOMIC DNA]</scope>
    <source>
        <strain evidence="2 3">947_7</strain>
    </source>
</reference>
<comment type="caution">
    <text evidence="2">The sequence shown here is derived from an EMBL/GenBank/DDBJ whole genome shotgun (WGS) entry which is preliminary data.</text>
</comment>
<sequence length="61" mass="6054">GSITSALITGSSSGVGRAIAARLAIAGCMVLVHGRHEQSCEEVVADIRAQGGTSAIVVGDF</sequence>
<name>A0A2A3Z5E6_BREAU</name>
<organism evidence="2 3">
    <name type="scientific">Brevibacterium aurantiacum</name>
    <dbReference type="NCBI Taxonomy" id="273384"/>
    <lineage>
        <taxon>Bacteria</taxon>
        <taxon>Bacillati</taxon>
        <taxon>Actinomycetota</taxon>
        <taxon>Actinomycetes</taxon>
        <taxon>Micrococcales</taxon>
        <taxon>Brevibacteriaceae</taxon>
        <taxon>Brevibacterium</taxon>
    </lineage>
</organism>
<gene>
    <name evidence="2" type="ORF">CIK64_09335</name>
</gene>